<organism evidence="3 4">
    <name type="scientific">Capnocytophaga catalasegens</name>
    <dbReference type="NCBI Taxonomy" id="1004260"/>
    <lineage>
        <taxon>Bacteria</taxon>
        <taxon>Pseudomonadati</taxon>
        <taxon>Bacteroidota</taxon>
        <taxon>Flavobacteriia</taxon>
        <taxon>Flavobacteriales</taxon>
        <taxon>Flavobacteriaceae</taxon>
        <taxon>Capnocytophaga</taxon>
    </lineage>
</organism>
<feature type="domain" description="Gp5/Type VI secretion system Vgr protein OB-fold" evidence="2">
    <location>
        <begin position="5"/>
        <end position="45"/>
    </location>
</feature>
<proteinExistence type="predicted"/>
<evidence type="ECO:0000313" key="4">
    <source>
        <dbReference type="Proteomes" id="UP001208692"/>
    </source>
</evidence>
<keyword evidence="4" id="KW-1185">Reference proteome</keyword>
<feature type="region of interest" description="Disordered" evidence="1">
    <location>
        <begin position="150"/>
        <end position="211"/>
    </location>
</feature>
<dbReference type="SUPFAM" id="SSF69349">
    <property type="entry name" value="Phage fibre proteins"/>
    <property type="match status" value="1"/>
</dbReference>
<evidence type="ECO:0000313" key="3">
    <source>
        <dbReference type="EMBL" id="GJM54267.1"/>
    </source>
</evidence>
<dbReference type="RefSeq" id="WP_264857617.1">
    <property type="nucleotide sequence ID" value="NZ_BQKB01000083.1"/>
</dbReference>
<name>A0ABQ4VRL9_9FLAO</name>
<evidence type="ECO:0000259" key="2">
    <source>
        <dbReference type="Pfam" id="PF04717"/>
    </source>
</evidence>
<protein>
    <recommendedName>
        <fullName evidence="2">Gp5/Type VI secretion system Vgr protein OB-fold domain-containing protein</fullName>
    </recommendedName>
</protein>
<reference evidence="3 4" key="1">
    <citation type="submission" date="2021-11" db="EMBL/GenBank/DDBJ databases">
        <title>Draft genome sequence of Capnocytophaga sp. strain KC07075 isolated from cat oral cavity.</title>
        <authorList>
            <person name="Suzuki M."/>
            <person name="Imaoka K."/>
            <person name="Kimura M."/>
            <person name="Morikawa S."/>
            <person name="Maeda K."/>
        </authorList>
    </citation>
    <scope>NUCLEOTIDE SEQUENCE [LARGE SCALE GENOMIC DNA]</scope>
    <source>
        <strain evidence="3 4">KC07079</strain>
    </source>
</reference>
<dbReference type="Proteomes" id="UP001208692">
    <property type="component" value="Unassembled WGS sequence"/>
</dbReference>
<dbReference type="InterPro" id="IPR037026">
    <property type="entry name" value="Vgr_OB-fold_dom_sf"/>
</dbReference>
<sequence length="211" mass="22882">MYKFVSQPHAGADKGFYFIPEIGEEVWVDFEDQNAERPFVVGSNYNGKEFSKYHTAGNDKKVIHTRSGTKIILNDAEGSVFIEDPSGNTYLMDGQGNINVSAPKNITFKAGGDINLNANKNIFSTASLNIVSNAGVNMVDIAGKDISQSASGDIREDSNVRGEISKNERSIQAKKSDSHSDKITVVSTKQNMILQSDKSVKSNSGEQGSSH</sequence>
<feature type="compositionally biased region" description="Polar residues" evidence="1">
    <location>
        <begin position="185"/>
        <end position="211"/>
    </location>
</feature>
<comment type="caution">
    <text evidence="3">The sequence shown here is derived from an EMBL/GenBank/DDBJ whole genome shotgun (WGS) entry which is preliminary data.</text>
</comment>
<dbReference type="EMBL" id="BQKB01000083">
    <property type="protein sequence ID" value="GJM54267.1"/>
    <property type="molecule type" value="Genomic_DNA"/>
</dbReference>
<evidence type="ECO:0000256" key="1">
    <source>
        <dbReference type="SAM" id="MobiDB-lite"/>
    </source>
</evidence>
<dbReference type="InterPro" id="IPR006531">
    <property type="entry name" value="Gp5/Vgr_OB"/>
</dbReference>
<feature type="compositionally biased region" description="Basic and acidic residues" evidence="1">
    <location>
        <begin position="153"/>
        <end position="182"/>
    </location>
</feature>
<gene>
    <name evidence="3" type="ORF">RCZ16_25830</name>
</gene>
<dbReference type="SUPFAM" id="SSF69255">
    <property type="entry name" value="gp5 N-terminal domain-like"/>
    <property type="match status" value="1"/>
</dbReference>
<dbReference type="Pfam" id="PF04717">
    <property type="entry name" value="Phage_base_V"/>
    <property type="match status" value="1"/>
</dbReference>
<accession>A0ABQ4VRL9</accession>
<dbReference type="Gene3D" id="2.40.50.230">
    <property type="entry name" value="Gp5 N-terminal domain"/>
    <property type="match status" value="1"/>
</dbReference>